<gene>
    <name evidence="1" type="ORF">ACFYXQ_27955</name>
</gene>
<keyword evidence="2" id="KW-1185">Reference proteome</keyword>
<dbReference type="RefSeq" id="WP_157186411.1">
    <property type="nucleotide sequence ID" value="NZ_JBIAQY010000010.1"/>
</dbReference>
<organism evidence="1 2">
    <name type="scientific">Nocardia jiangxiensis</name>
    <dbReference type="NCBI Taxonomy" id="282685"/>
    <lineage>
        <taxon>Bacteria</taxon>
        <taxon>Bacillati</taxon>
        <taxon>Actinomycetota</taxon>
        <taxon>Actinomycetes</taxon>
        <taxon>Mycobacteriales</taxon>
        <taxon>Nocardiaceae</taxon>
        <taxon>Nocardia</taxon>
    </lineage>
</organism>
<evidence type="ECO:0000313" key="2">
    <source>
        <dbReference type="Proteomes" id="UP001601992"/>
    </source>
</evidence>
<dbReference type="EMBL" id="JBIAQY010000010">
    <property type="protein sequence ID" value="MFF3571619.1"/>
    <property type="molecule type" value="Genomic_DNA"/>
</dbReference>
<protein>
    <submittedName>
        <fullName evidence="1">Uncharacterized protein</fullName>
    </submittedName>
</protein>
<name>A0ABW6S7A1_9NOCA</name>
<evidence type="ECO:0000313" key="1">
    <source>
        <dbReference type="EMBL" id="MFF3571619.1"/>
    </source>
</evidence>
<accession>A0ABW6S7A1</accession>
<comment type="caution">
    <text evidence="1">The sequence shown here is derived from an EMBL/GenBank/DDBJ whole genome shotgun (WGS) entry which is preliminary data.</text>
</comment>
<proteinExistence type="predicted"/>
<reference evidence="1 2" key="1">
    <citation type="submission" date="2024-10" db="EMBL/GenBank/DDBJ databases">
        <title>The Natural Products Discovery Center: Release of the First 8490 Sequenced Strains for Exploring Actinobacteria Biosynthetic Diversity.</title>
        <authorList>
            <person name="Kalkreuter E."/>
            <person name="Kautsar S.A."/>
            <person name="Yang D."/>
            <person name="Bader C.D."/>
            <person name="Teijaro C.N."/>
            <person name="Fluegel L."/>
            <person name="Davis C.M."/>
            <person name="Simpson J.R."/>
            <person name="Lauterbach L."/>
            <person name="Steele A.D."/>
            <person name="Gui C."/>
            <person name="Meng S."/>
            <person name="Li G."/>
            <person name="Viehrig K."/>
            <person name="Ye F."/>
            <person name="Su P."/>
            <person name="Kiefer A.F."/>
            <person name="Nichols A."/>
            <person name="Cepeda A.J."/>
            <person name="Yan W."/>
            <person name="Fan B."/>
            <person name="Jiang Y."/>
            <person name="Adhikari A."/>
            <person name="Zheng C.-J."/>
            <person name="Schuster L."/>
            <person name="Cowan T.M."/>
            <person name="Smanski M.J."/>
            <person name="Chevrette M.G."/>
            <person name="De Carvalho L.P.S."/>
            <person name="Shen B."/>
        </authorList>
    </citation>
    <scope>NUCLEOTIDE SEQUENCE [LARGE SCALE GENOMIC DNA]</scope>
    <source>
        <strain evidence="1 2">NPDC002593</strain>
    </source>
</reference>
<sequence length="52" mass="5729">MTADNTPTETPPMSRAQQMRAMVTVIGSGGLKPMARYALTQLWASVRKALHR</sequence>
<dbReference type="Proteomes" id="UP001601992">
    <property type="component" value="Unassembled WGS sequence"/>
</dbReference>